<comment type="caution">
    <text evidence="2">The sequence shown here is derived from an EMBL/GenBank/DDBJ whole genome shotgun (WGS) entry which is preliminary data.</text>
</comment>
<dbReference type="Proteomes" id="UP001314263">
    <property type="component" value="Unassembled WGS sequence"/>
</dbReference>
<evidence type="ECO:0000313" key="2">
    <source>
        <dbReference type="EMBL" id="CAK0786138.1"/>
    </source>
</evidence>
<protein>
    <submittedName>
        <fullName evidence="2">Uncharacterized protein</fullName>
    </submittedName>
</protein>
<proteinExistence type="predicted"/>
<feature type="region of interest" description="Disordered" evidence="1">
    <location>
        <begin position="21"/>
        <end position="48"/>
    </location>
</feature>
<dbReference type="AlphaFoldDB" id="A0AAV1IFM9"/>
<evidence type="ECO:0000313" key="3">
    <source>
        <dbReference type="Proteomes" id="UP001314263"/>
    </source>
</evidence>
<reference evidence="2 3" key="1">
    <citation type="submission" date="2023-10" db="EMBL/GenBank/DDBJ databases">
        <authorList>
            <person name="Maclean D."/>
            <person name="Macfadyen A."/>
        </authorList>
    </citation>
    <scope>NUCLEOTIDE SEQUENCE [LARGE SCALE GENOMIC DNA]</scope>
</reference>
<gene>
    <name evidence="2" type="ORF">CVIRNUC_009351</name>
</gene>
<dbReference type="EMBL" id="CAUYUE010000014">
    <property type="protein sequence ID" value="CAK0786138.1"/>
    <property type="molecule type" value="Genomic_DNA"/>
</dbReference>
<name>A0AAV1IFM9_9CHLO</name>
<organism evidence="2 3">
    <name type="scientific">Coccomyxa viridis</name>
    <dbReference type="NCBI Taxonomy" id="1274662"/>
    <lineage>
        <taxon>Eukaryota</taxon>
        <taxon>Viridiplantae</taxon>
        <taxon>Chlorophyta</taxon>
        <taxon>core chlorophytes</taxon>
        <taxon>Trebouxiophyceae</taxon>
        <taxon>Trebouxiophyceae incertae sedis</taxon>
        <taxon>Coccomyxaceae</taxon>
        <taxon>Coccomyxa</taxon>
    </lineage>
</organism>
<evidence type="ECO:0000256" key="1">
    <source>
        <dbReference type="SAM" id="MobiDB-lite"/>
    </source>
</evidence>
<keyword evidence="3" id="KW-1185">Reference proteome</keyword>
<sequence>MRVMQALRFVCCIGKQHRASRSQRARVMTPQRSLSTSPPPSTLATDASDFDSFDPMHARSRSFWVRRRWALSIELWHILYDATGVQGLTEALDELSDCEVHVHTEYVQMHAGVVQILKTRAAELCRAIAQMAAKEVPEALIILEQLSDYDRILAGFKVHNATDVPMKGGQGALSAPAAVPNPGYLPRPPPQTGLIKAIRAVSPKAVSTLNCKARSAGCQDAGAVDIHVKADIRSGTVKAKTEHGESAPLL</sequence>
<accession>A0AAV1IFM9</accession>